<sequence length="79" mass="9268">MEIVKYDNTDWNEVPSVTCGGKNCFYVTHNDNGKFTILWNRRDKRWEIVKEVVNGGEIVASYFRAPQQAMKYFNEVLGF</sequence>
<reference evidence="1" key="1">
    <citation type="journal article" date="2015" name="Nature">
        <title>Complex archaea that bridge the gap between prokaryotes and eukaryotes.</title>
        <authorList>
            <person name="Spang A."/>
            <person name="Saw J.H."/>
            <person name="Jorgensen S.L."/>
            <person name="Zaremba-Niedzwiedzka K."/>
            <person name="Martijn J."/>
            <person name="Lind A.E."/>
            <person name="van Eijk R."/>
            <person name="Schleper C."/>
            <person name="Guy L."/>
            <person name="Ettema T.J."/>
        </authorList>
    </citation>
    <scope>NUCLEOTIDE SEQUENCE</scope>
</reference>
<dbReference type="EMBL" id="LAZR01006393">
    <property type="protein sequence ID" value="KKM92427.1"/>
    <property type="molecule type" value="Genomic_DNA"/>
</dbReference>
<proteinExistence type="predicted"/>
<gene>
    <name evidence="1" type="ORF">LCGC14_1218480</name>
</gene>
<protein>
    <submittedName>
        <fullName evidence="1">Uncharacterized protein</fullName>
    </submittedName>
</protein>
<evidence type="ECO:0000313" key="1">
    <source>
        <dbReference type="EMBL" id="KKM92427.1"/>
    </source>
</evidence>
<organism evidence="1">
    <name type="scientific">marine sediment metagenome</name>
    <dbReference type="NCBI Taxonomy" id="412755"/>
    <lineage>
        <taxon>unclassified sequences</taxon>
        <taxon>metagenomes</taxon>
        <taxon>ecological metagenomes</taxon>
    </lineage>
</organism>
<accession>A0A0F9PGI7</accession>
<dbReference type="AlphaFoldDB" id="A0A0F9PGI7"/>
<name>A0A0F9PGI7_9ZZZZ</name>
<comment type="caution">
    <text evidence="1">The sequence shown here is derived from an EMBL/GenBank/DDBJ whole genome shotgun (WGS) entry which is preliminary data.</text>
</comment>